<organism evidence="11 12">
    <name type="scientific">Petrolisthes manimaculis</name>
    <dbReference type="NCBI Taxonomy" id="1843537"/>
    <lineage>
        <taxon>Eukaryota</taxon>
        <taxon>Metazoa</taxon>
        <taxon>Ecdysozoa</taxon>
        <taxon>Arthropoda</taxon>
        <taxon>Crustacea</taxon>
        <taxon>Multicrustacea</taxon>
        <taxon>Malacostraca</taxon>
        <taxon>Eumalacostraca</taxon>
        <taxon>Eucarida</taxon>
        <taxon>Decapoda</taxon>
        <taxon>Pleocyemata</taxon>
        <taxon>Anomura</taxon>
        <taxon>Galatheoidea</taxon>
        <taxon>Porcellanidae</taxon>
        <taxon>Petrolisthes</taxon>
    </lineage>
</organism>
<protein>
    <recommendedName>
        <fullName evidence="13">Galactosylceramide sulfotransferase</fullName>
    </recommendedName>
</protein>
<feature type="compositionally biased region" description="Gly residues" evidence="10">
    <location>
        <begin position="71"/>
        <end position="80"/>
    </location>
</feature>
<dbReference type="EMBL" id="JAWZYT010002568">
    <property type="protein sequence ID" value="KAK4303540.1"/>
    <property type="molecule type" value="Genomic_DNA"/>
</dbReference>
<comment type="caution">
    <text evidence="11">The sequence shown here is derived from an EMBL/GenBank/DDBJ whole genome shotgun (WGS) entry which is preliminary data.</text>
</comment>
<feature type="compositionally biased region" description="Basic and acidic residues" evidence="10">
    <location>
        <begin position="60"/>
        <end position="70"/>
    </location>
</feature>
<feature type="compositionally biased region" description="Gly residues" evidence="10">
    <location>
        <begin position="116"/>
        <end position="125"/>
    </location>
</feature>
<dbReference type="InterPro" id="IPR009729">
    <property type="entry name" value="Gal-3-0_sulfotransfrase"/>
</dbReference>
<feature type="compositionally biased region" description="Basic and acidic residues" evidence="10">
    <location>
        <begin position="377"/>
        <end position="397"/>
    </location>
</feature>
<comment type="subcellular location">
    <subcellularLocation>
        <location evidence="1">Golgi apparatus membrane</location>
        <topology evidence="1">Single-pass type II membrane protein</topology>
    </subcellularLocation>
</comment>
<evidence type="ECO:0000313" key="12">
    <source>
        <dbReference type="Proteomes" id="UP001292094"/>
    </source>
</evidence>
<dbReference type="GO" id="GO:0009247">
    <property type="term" value="P:glycolipid biosynthetic process"/>
    <property type="evidence" value="ECO:0007669"/>
    <property type="project" value="InterPro"/>
</dbReference>
<evidence type="ECO:0000256" key="4">
    <source>
        <dbReference type="ARBA" id="ARBA00022692"/>
    </source>
</evidence>
<evidence type="ECO:0000256" key="2">
    <source>
        <dbReference type="ARBA" id="ARBA00008124"/>
    </source>
</evidence>
<feature type="region of interest" description="Disordered" evidence="10">
    <location>
        <begin position="1"/>
        <end position="149"/>
    </location>
</feature>
<feature type="region of interest" description="Disordered" evidence="10">
    <location>
        <begin position="332"/>
        <end position="402"/>
    </location>
</feature>
<evidence type="ECO:0000256" key="9">
    <source>
        <dbReference type="ARBA" id="ARBA00023180"/>
    </source>
</evidence>
<keyword evidence="8" id="KW-0472">Membrane</keyword>
<keyword evidence="3" id="KW-0808">Transferase</keyword>
<dbReference type="PANTHER" id="PTHR14647">
    <property type="entry name" value="GALACTOSE-3-O-SULFOTRANSFERASE"/>
    <property type="match status" value="1"/>
</dbReference>
<gene>
    <name evidence="11" type="ORF">Pmani_024454</name>
</gene>
<evidence type="ECO:0000256" key="1">
    <source>
        <dbReference type="ARBA" id="ARBA00004323"/>
    </source>
</evidence>
<dbReference type="GO" id="GO:0001733">
    <property type="term" value="F:galactosylceramide sulfotransferase activity"/>
    <property type="evidence" value="ECO:0007669"/>
    <property type="project" value="InterPro"/>
</dbReference>
<keyword evidence="4" id="KW-0812">Transmembrane</keyword>
<evidence type="ECO:0000256" key="7">
    <source>
        <dbReference type="ARBA" id="ARBA00023034"/>
    </source>
</evidence>
<proteinExistence type="inferred from homology"/>
<feature type="compositionally biased region" description="Basic and acidic residues" evidence="10">
    <location>
        <begin position="32"/>
        <end position="52"/>
    </location>
</feature>
<feature type="compositionally biased region" description="Gly residues" evidence="10">
    <location>
        <begin position="360"/>
        <end position="369"/>
    </location>
</feature>
<feature type="compositionally biased region" description="Basic and acidic residues" evidence="10">
    <location>
        <begin position="95"/>
        <end position="107"/>
    </location>
</feature>
<dbReference type="Gene3D" id="3.40.50.300">
    <property type="entry name" value="P-loop containing nucleotide triphosphate hydrolases"/>
    <property type="match status" value="1"/>
</dbReference>
<keyword evidence="5" id="KW-0735">Signal-anchor</keyword>
<feature type="compositionally biased region" description="Low complexity" evidence="10">
    <location>
        <begin position="12"/>
        <end position="22"/>
    </location>
</feature>
<evidence type="ECO:0000313" key="11">
    <source>
        <dbReference type="EMBL" id="KAK4303540.1"/>
    </source>
</evidence>
<evidence type="ECO:0000256" key="3">
    <source>
        <dbReference type="ARBA" id="ARBA00022679"/>
    </source>
</evidence>
<evidence type="ECO:0000256" key="10">
    <source>
        <dbReference type="SAM" id="MobiDB-lite"/>
    </source>
</evidence>
<evidence type="ECO:0008006" key="13">
    <source>
        <dbReference type="Google" id="ProtNLM"/>
    </source>
</evidence>
<name>A0AAE1P7G7_9EUCA</name>
<reference evidence="11" key="1">
    <citation type="submission" date="2023-11" db="EMBL/GenBank/DDBJ databases">
        <title>Genome assemblies of two species of porcelain crab, Petrolisthes cinctipes and Petrolisthes manimaculis (Anomura: Porcellanidae).</title>
        <authorList>
            <person name="Angst P."/>
        </authorList>
    </citation>
    <scope>NUCLEOTIDE SEQUENCE</scope>
    <source>
        <strain evidence="11">PB745_02</strain>
        <tissue evidence="11">Gill</tissue>
    </source>
</reference>
<dbReference type="Proteomes" id="UP001292094">
    <property type="component" value="Unassembled WGS sequence"/>
</dbReference>
<dbReference type="GO" id="GO:0000139">
    <property type="term" value="C:Golgi membrane"/>
    <property type="evidence" value="ECO:0007669"/>
    <property type="project" value="UniProtKB-SubCell"/>
</dbReference>
<comment type="similarity">
    <text evidence="2">Belongs to the galactose-3-O-sulfotransferase family.</text>
</comment>
<keyword evidence="12" id="KW-1185">Reference proteome</keyword>
<dbReference type="PANTHER" id="PTHR14647:SF87">
    <property type="entry name" value="PUTATIVE-RELATED"/>
    <property type="match status" value="1"/>
</dbReference>
<keyword evidence="6" id="KW-1133">Transmembrane helix</keyword>
<dbReference type="InterPro" id="IPR027417">
    <property type="entry name" value="P-loop_NTPase"/>
</dbReference>
<evidence type="ECO:0000256" key="5">
    <source>
        <dbReference type="ARBA" id="ARBA00022968"/>
    </source>
</evidence>
<keyword evidence="7" id="KW-0333">Golgi apparatus</keyword>
<accession>A0AAE1P7G7</accession>
<sequence length="524" mass="57999">MLLPNHPTGKENNNQATTANTNESSGKRKDKKAKEAVERDNKERGGGGDTEGRVGGGGDTEGRVGGDTEGRVGGGNTEGRVGGDTEGRVGNTEGRGGRGEDTEKRVVGEGGDTEGGRAGGDTYGGRGRRDTEGRVGVGDTEEDTEGDAEENPIIVAVPANGTYIGSPWTFTASMIQSLPWLHSAGGRVNVFAVHTRLNTREMRKVVEPGALWVTAVRHPVHLYTSIYYYFKVWAVMREGLRSSLAKPFVRQRWTRRLNGIFGINQMTFDLGYGQSTFYNDLRIANMIREVESNFDLVLVTDRMDESLVLLRHALCWSLQDVIAFRKNTRIAGEGGGKGEGGRGRGEGGGGGGGRGRREAGGGGGGGKGMGVRKRRGRDTNIRERINAKDAKRPRPEEQPVVLTEEEETKIAQLNYADLRLYQHFADKFDQLVEAYGRERLQREVDELRRERRRLEEYCIEEEVPGHDPLASVKEYSEGVVGFRLSHPEDPTCRALAWNARHFVDFFRIRQMALYRSRTKRNLEE</sequence>
<dbReference type="Pfam" id="PF06990">
    <property type="entry name" value="Gal-3-0_sulfotr"/>
    <property type="match status" value="2"/>
</dbReference>
<dbReference type="AlphaFoldDB" id="A0AAE1P7G7"/>
<evidence type="ECO:0000256" key="8">
    <source>
        <dbReference type="ARBA" id="ARBA00023136"/>
    </source>
</evidence>
<evidence type="ECO:0000256" key="6">
    <source>
        <dbReference type="ARBA" id="ARBA00022989"/>
    </source>
</evidence>
<feature type="compositionally biased region" description="Acidic residues" evidence="10">
    <location>
        <begin position="139"/>
        <end position="149"/>
    </location>
</feature>
<keyword evidence="9" id="KW-0325">Glycoprotein</keyword>